<feature type="region of interest" description="Disordered" evidence="15">
    <location>
        <begin position="1"/>
        <end position="23"/>
    </location>
</feature>
<comment type="cofactor">
    <cofactor evidence="2">
        <name>[4Fe-4S] cluster</name>
        <dbReference type="ChEBI" id="CHEBI:49883"/>
    </cofactor>
</comment>
<evidence type="ECO:0000256" key="7">
    <source>
        <dbReference type="ARBA" id="ARBA00022490"/>
    </source>
</evidence>
<dbReference type="GO" id="GO:0000155">
    <property type="term" value="F:phosphorelay sensor kinase activity"/>
    <property type="evidence" value="ECO:0007669"/>
    <property type="project" value="InterPro"/>
</dbReference>
<evidence type="ECO:0000259" key="16">
    <source>
        <dbReference type="SMART" id="SM00387"/>
    </source>
</evidence>
<dbReference type="PRINTS" id="PR00344">
    <property type="entry name" value="BCTRLSENSOR"/>
</dbReference>
<dbReference type="SMART" id="SM00387">
    <property type="entry name" value="HATPase_c"/>
    <property type="match status" value="1"/>
</dbReference>
<dbReference type="PANTHER" id="PTHR24421:SF61">
    <property type="entry name" value="OXYGEN SENSOR HISTIDINE KINASE NREB"/>
    <property type="match status" value="1"/>
</dbReference>
<dbReference type="Gene3D" id="1.20.5.1930">
    <property type="match status" value="1"/>
</dbReference>
<sequence>MPASTQAHVATAGKGSPHPERDAERARLRRELHDGLGPILTAVAMRAATAGRLLDGGSAEAAGAMLDLIQSDVQGAVAELRALLDGLRPPCLEAHGLAAALYELAAPGDPGPVVEVRVGEPLGNLPPAIETAAYRIACEAVHNARRHAEATRVRVTLVREGDWRLVLTVADDGHGRVPGGSAGLGLATMRQRAEEVGGELTLDAVPGHGVTVRADLPLYPRMVR</sequence>
<dbReference type="GO" id="GO:0046983">
    <property type="term" value="F:protein dimerization activity"/>
    <property type="evidence" value="ECO:0007669"/>
    <property type="project" value="InterPro"/>
</dbReference>
<keyword evidence="7" id="KW-0963">Cytoplasm</keyword>
<dbReference type="EC" id="2.7.13.3" evidence="4"/>
<dbReference type="Gene3D" id="3.30.565.10">
    <property type="entry name" value="Histidine kinase-like ATPase, C-terminal domain"/>
    <property type="match status" value="1"/>
</dbReference>
<reference evidence="18" key="1">
    <citation type="submission" date="2016-10" db="EMBL/GenBank/DDBJ databases">
        <authorList>
            <person name="Varghese N."/>
            <person name="Submissions S."/>
        </authorList>
    </citation>
    <scope>NUCLEOTIDE SEQUENCE [LARGE SCALE GENOMIC DNA]</scope>
    <source>
        <strain evidence="18">DSM 43163</strain>
    </source>
</reference>
<dbReference type="InterPro" id="IPR003594">
    <property type="entry name" value="HATPase_dom"/>
</dbReference>
<keyword evidence="12" id="KW-0411">Iron-sulfur</keyword>
<dbReference type="InterPro" id="IPR050482">
    <property type="entry name" value="Sensor_HK_TwoCompSys"/>
</dbReference>
<evidence type="ECO:0000256" key="2">
    <source>
        <dbReference type="ARBA" id="ARBA00001966"/>
    </source>
</evidence>
<evidence type="ECO:0000313" key="18">
    <source>
        <dbReference type="Proteomes" id="UP000236723"/>
    </source>
</evidence>
<name>A0A1H5ZIT0_9ACTN</name>
<keyword evidence="8" id="KW-0808">Transferase</keyword>
<dbReference type="EMBL" id="FNVO01000004">
    <property type="protein sequence ID" value="SEG35557.1"/>
    <property type="molecule type" value="Genomic_DNA"/>
</dbReference>
<evidence type="ECO:0000256" key="8">
    <source>
        <dbReference type="ARBA" id="ARBA00022679"/>
    </source>
</evidence>
<dbReference type="GO" id="GO:0016020">
    <property type="term" value="C:membrane"/>
    <property type="evidence" value="ECO:0007669"/>
    <property type="project" value="InterPro"/>
</dbReference>
<dbReference type="AlphaFoldDB" id="A0A1H5ZIT0"/>
<dbReference type="Pfam" id="PF02518">
    <property type="entry name" value="HATPase_c"/>
    <property type="match status" value="1"/>
</dbReference>
<evidence type="ECO:0000256" key="5">
    <source>
        <dbReference type="ARBA" id="ARBA00017322"/>
    </source>
</evidence>
<keyword evidence="6" id="KW-0004">4Fe-4S</keyword>
<comment type="subcellular location">
    <subcellularLocation>
        <location evidence="3">Cytoplasm</location>
    </subcellularLocation>
</comment>
<protein>
    <recommendedName>
        <fullName evidence="5">Oxygen sensor histidine kinase NreB</fullName>
        <ecNumber evidence="4">2.7.13.3</ecNumber>
    </recommendedName>
    <alternativeName>
        <fullName evidence="14">Nitrogen regulation protein B</fullName>
    </alternativeName>
</protein>
<feature type="domain" description="Histidine kinase/HSP90-like ATPase" evidence="16">
    <location>
        <begin position="128"/>
        <end position="220"/>
    </location>
</feature>
<dbReference type="SUPFAM" id="SSF55874">
    <property type="entry name" value="ATPase domain of HSP90 chaperone/DNA topoisomerase II/histidine kinase"/>
    <property type="match status" value="1"/>
</dbReference>
<dbReference type="GO" id="GO:0005737">
    <property type="term" value="C:cytoplasm"/>
    <property type="evidence" value="ECO:0007669"/>
    <property type="project" value="UniProtKB-SubCell"/>
</dbReference>
<evidence type="ECO:0000256" key="14">
    <source>
        <dbReference type="ARBA" id="ARBA00030800"/>
    </source>
</evidence>
<evidence type="ECO:0000256" key="1">
    <source>
        <dbReference type="ARBA" id="ARBA00000085"/>
    </source>
</evidence>
<evidence type="ECO:0000256" key="13">
    <source>
        <dbReference type="ARBA" id="ARBA00024827"/>
    </source>
</evidence>
<gene>
    <name evidence="17" type="ORF">SAMN04489712_104550</name>
</gene>
<dbReference type="Pfam" id="PF07730">
    <property type="entry name" value="HisKA_3"/>
    <property type="match status" value="1"/>
</dbReference>
<dbReference type="InterPro" id="IPR004358">
    <property type="entry name" value="Sig_transdc_His_kin-like_C"/>
</dbReference>
<dbReference type="InterPro" id="IPR011712">
    <property type="entry name" value="Sig_transdc_His_kin_sub3_dim/P"/>
</dbReference>
<keyword evidence="11" id="KW-0902">Two-component regulatory system</keyword>
<proteinExistence type="predicted"/>
<dbReference type="CDD" id="cd16917">
    <property type="entry name" value="HATPase_UhpB-NarQ-NarX-like"/>
    <property type="match status" value="1"/>
</dbReference>
<dbReference type="PANTHER" id="PTHR24421">
    <property type="entry name" value="NITRATE/NITRITE SENSOR PROTEIN NARX-RELATED"/>
    <property type="match status" value="1"/>
</dbReference>
<keyword evidence="9 17" id="KW-0418">Kinase</keyword>
<evidence type="ECO:0000256" key="3">
    <source>
        <dbReference type="ARBA" id="ARBA00004496"/>
    </source>
</evidence>
<dbReference type="RefSeq" id="WP_103937951.1">
    <property type="nucleotide sequence ID" value="NZ_FNVO01000004.1"/>
</dbReference>
<comment type="function">
    <text evidence="13">Member of the two-component regulatory system NreB/NreC involved in the control of dissimilatory nitrate/nitrite reduction in response to oxygen. NreB functions as a direct oxygen sensor histidine kinase which is autophosphorylated, in the absence of oxygen, probably at the conserved histidine residue, and transfers its phosphate group probably to a conserved aspartate residue of NreC. NreB/NreC activates the expression of the nitrate (narGHJI) and nitrite (nir) reductase operons, as well as the putative nitrate transporter gene narT.</text>
</comment>
<accession>A0A1H5ZIT0</accession>
<keyword evidence="18" id="KW-1185">Reference proteome</keyword>
<evidence type="ECO:0000256" key="11">
    <source>
        <dbReference type="ARBA" id="ARBA00023012"/>
    </source>
</evidence>
<evidence type="ECO:0000256" key="15">
    <source>
        <dbReference type="SAM" id="MobiDB-lite"/>
    </source>
</evidence>
<evidence type="ECO:0000313" key="17">
    <source>
        <dbReference type="EMBL" id="SEG35557.1"/>
    </source>
</evidence>
<keyword evidence="6" id="KW-0479">Metal-binding</keyword>
<dbReference type="Proteomes" id="UP000236723">
    <property type="component" value="Unassembled WGS sequence"/>
</dbReference>
<organism evidence="17 18">
    <name type="scientific">Thermomonospora echinospora</name>
    <dbReference type="NCBI Taxonomy" id="1992"/>
    <lineage>
        <taxon>Bacteria</taxon>
        <taxon>Bacillati</taxon>
        <taxon>Actinomycetota</taxon>
        <taxon>Actinomycetes</taxon>
        <taxon>Streptosporangiales</taxon>
        <taxon>Thermomonosporaceae</taxon>
        <taxon>Thermomonospora</taxon>
    </lineage>
</organism>
<evidence type="ECO:0000256" key="9">
    <source>
        <dbReference type="ARBA" id="ARBA00022777"/>
    </source>
</evidence>
<dbReference type="OrthoDB" id="144293at2"/>
<evidence type="ECO:0000256" key="12">
    <source>
        <dbReference type="ARBA" id="ARBA00023014"/>
    </source>
</evidence>
<comment type="catalytic activity">
    <reaction evidence="1">
        <text>ATP + protein L-histidine = ADP + protein N-phospho-L-histidine.</text>
        <dbReference type="EC" id="2.7.13.3"/>
    </reaction>
</comment>
<evidence type="ECO:0000256" key="4">
    <source>
        <dbReference type="ARBA" id="ARBA00012438"/>
    </source>
</evidence>
<keyword evidence="10" id="KW-0408">Iron</keyword>
<evidence type="ECO:0000256" key="10">
    <source>
        <dbReference type="ARBA" id="ARBA00023004"/>
    </source>
</evidence>
<dbReference type="InterPro" id="IPR036890">
    <property type="entry name" value="HATPase_C_sf"/>
</dbReference>
<evidence type="ECO:0000256" key="6">
    <source>
        <dbReference type="ARBA" id="ARBA00022485"/>
    </source>
</evidence>
<dbReference type="GO" id="GO:0051539">
    <property type="term" value="F:4 iron, 4 sulfur cluster binding"/>
    <property type="evidence" value="ECO:0007669"/>
    <property type="project" value="UniProtKB-KW"/>
</dbReference>